<accession>X0PZL7</accession>
<comment type="caution">
    <text evidence="1">The sequence shown here is derived from an EMBL/GenBank/DDBJ whole genome shotgun (WGS) entry which is preliminary data.</text>
</comment>
<dbReference type="AlphaFoldDB" id="X0PZL7"/>
<organism evidence="1 2">
    <name type="scientific">Rhodococcus wratislaviensis NBRC 100605</name>
    <dbReference type="NCBI Taxonomy" id="1219028"/>
    <lineage>
        <taxon>Bacteria</taxon>
        <taxon>Bacillati</taxon>
        <taxon>Actinomycetota</taxon>
        <taxon>Actinomycetes</taxon>
        <taxon>Mycobacteriales</taxon>
        <taxon>Nocardiaceae</taxon>
        <taxon>Rhodococcus</taxon>
    </lineage>
</organism>
<proteinExistence type="predicted"/>
<dbReference type="EMBL" id="BAWF01000069">
    <property type="protein sequence ID" value="GAF49139.1"/>
    <property type="molecule type" value="Genomic_DNA"/>
</dbReference>
<dbReference type="Proteomes" id="UP000019491">
    <property type="component" value="Unassembled WGS sequence"/>
</dbReference>
<name>X0PZL7_RHOWR</name>
<evidence type="ECO:0000313" key="1">
    <source>
        <dbReference type="EMBL" id="GAF49139.1"/>
    </source>
</evidence>
<protein>
    <submittedName>
        <fullName evidence="1">Uncharacterized protein</fullName>
    </submittedName>
</protein>
<reference evidence="1 2" key="1">
    <citation type="submission" date="2014-02" db="EMBL/GenBank/DDBJ databases">
        <title>Whole genome shotgun sequence of Rhodococcus wratislaviensis NBRC 100605.</title>
        <authorList>
            <person name="Hosoyama A."/>
            <person name="Tsuchikane K."/>
            <person name="Yoshida I."/>
            <person name="Ohji S."/>
            <person name="Ichikawa N."/>
            <person name="Yamazoe A."/>
            <person name="Fujita N."/>
        </authorList>
    </citation>
    <scope>NUCLEOTIDE SEQUENCE [LARGE SCALE GENOMIC DNA]</scope>
    <source>
        <strain evidence="1 2">NBRC 100605</strain>
    </source>
</reference>
<keyword evidence="2" id="KW-1185">Reference proteome</keyword>
<gene>
    <name evidence="1" type="ORF">RW1_069_00070</name>
</gene>
<sequence length="121" mass="13104">MRRRFVSGVGPAVAGGGGVDGAFDFGAVGLRDLVPGRFIRIGGWDVGITGRFEDWRVLAARACEFEQSIGGFLRVEGFADRVRESADRVEVLQSVVARLKVEHSRPQAVVLHDSTRPALLV</sequence>
<evidence type="ECO:0000313" key="2">
    <source>
        <dbReference type="Proteomes" id="UP000019491"/>
    </source>
</evidence>